<evidence type="ECO:0000313" key="3">
    <source>
        <dbReference type="Proteomes" id="UP001199044"/>
    </source>
</evidence>
<evidence type="ECO:0000256" key="1">
    <source>
        <dbReference type="SAM" id="Coils"/>
    </source>
</evidence>
<evidence type="ECO:0008006" key="4">
    <source>
        <dbReference type="Google" id="ProtNLM"/>
    </source>
</evidence>
<proteinExistence type="predicted"/>
<sequence>MSKVFTIHPDIMDILIQPDMEEFQIPEIRDLLLASSMQIKSKDNVRSLVSRQLNAMVKQGLLTSTGTHRNKVFHKTQLFGQSNLETNEDQNRNKASIPNMLKPSVYLSELEKIRSRLNAELAILIAEMDEYRSIMAKFPQTQEKVRKLHKESTQHSATLTGQITALTKTIELLQSEAA</sequence>
<dbReference type="Proteomes" id="UP001199044">
    <property type="component" value="Unassembled WGS sequence"/>
</dbReference>
<name>A0ABS7YLW3_9VIBR</name>
<dbReference type="RefSeq" id="WP_225250630.1">
    <property type="nucleotide sequence ID" value="NZ_JAIWIU010000067.1"/>
</dbReference>
<dbReference type="EMBL" id="JAIWIU010000067">
    <property type="protein sequence ID" value="MCA2016676.1"/>
    <property type="molecule type" value="Genomic_DNA"/>
</dbReference>
<organism evidence="2 3">
    <name type="scientific">Vibrio tritonius</name>
    <dbReference type="NCBI Taxonomy" id="1435069"/>
    <lineage>
        <taxon>Bacteria</taxon>
        <taxon>Pseudomonadati</taxon>
        <taxon>Pseudomonadota</taxon>
        <taxon>Gammaproteobacteria</taxon>
        <taxon>Vibrionales</taxon>
        <taxon>Vibrionaceae</taxon>
        <taxon>Vibrio</taxon>
    </lineage>
</organism>
<protein>
    <recommendedName>
        <fullName evidence="4">Transcriptional regulator VspR</fullName>
    </recommendedName>
</protein>
<feature type="coiled-coil region" evidence="1">
    <location>
        <begin position="107"/>
        <end position="134"/>
    </location>
</feature>
<reference evidence="3" key="1">
    <citation type="submission" date="2023-07" db="EMBL/GenBank/DDBJ databases">
        <title>Molecular identification of indigenous halophilic bacteria isolated from red sea cost, biodegradation of synthetic dyes and assessment of degraded metabolite toxicity.</title>
        <authorList>
            <person name="Chaieb K."/>
            <person name="Altayb H.N."/>
        </authorList>
    </citation>
    <scope>NUCLEOTIDE SEQUENCE [LARGE SCALE GENOMIC DNA]</scope>
    <source>
        <strain evidence="3">K20</strain>
    </source>
</reference>
<keyword evidence="1" id="KW-0175">Coiled coil</keyword>
<gene>
    <name evidence="2" type="ORF">LDJ79_11185</name>
</gene>
<evidence type="ECO:0000313" key="2">
    <source>
        <dbReference type="EMBL" id="MCA2016676.1"/>
    </source>
</evidence>
<comment type="caution">
    <text evidence="2">The sequence shown here is derived from an EMBL/GenBank/DDBJ whole genome shotgun (WGS) entry which is preliminary data.</text>
</comment>
<keyword evidence="3" id="KW-1185">Reference proteome</keyword>
<accession>A0ABS7YLW3</accession>